<dbReference type="Proteomes" id="UP000472676">
    <property type="component" value="Unassembled WGS sequence"/>
</dbReference>
<gene>
    <name evidence="2" type="ORF">G7Y85_19055</name>
</gene>
<dbReference type="InterPro" id="IPR029058">
    <property type="entry name" value="AB_hydrolase_fold"/>
</dbReference>
<name>A0A6M2BYM4_9GAMM</name>
<organism evidence="2 3">
    <name type="scientific">Solimonas terrae</name>
    <dbReference type="NCBI Taxonomy" id="1396819"/>
    <lineage>
        <taxon>Bacteria</taxon>
        <taxon>Pseudomonadati</taxon>
        <taxon>Pseudomonadota</taxon>
        <taxon>Gammaproteobacteria</taxon>
        <taxon>Nevskiales</taxon>
        <taxon>Nevskiaceae</taxon>
        <taxon>Solimonas</taxon>
    </lineage>
</organism>
<evidence type="ECO:0000313" key="2">
    <source>
        <dbReference type="EMBL" id="NGY06877.1"/>
    </source>
</evidence>
<dbReference type="Pfam" id="PF12697">
    <property type="entry name" value="Abhydrolase_6"/>
    <property type="match status" value="1"/>
</dbReference>
<proteinExistence type="predicted"/>
<accession>A0A6M2BYM4</accession>
<keyword evidence="3" id="KW-1185">Reference proteome</keyword>
<dbReference type="EMBL" id="JAAMOW010000011">
    <property type="protein sequence ID" value="NGY06877.1"/>
    <property type="molecule type" value="Genomic_DNA"/>
</dbReference>
<feature type="domain" description="AB hydrolase-1" evidence="1">
    <location>
        <begin position="28"/>
        <end position="255"/>
    </location>
</feature>
<dbReference type="GO" id="GO:0016787">
    <property type="term" value="F:hydrolase activity"/>
    <property type="evidence" value="ECO:0007669"/>
    <property type="project" value="UniProtKB-KW"/>
</dbReference>
<reference evidence="2 3" key="1">
    <citation type="journal article" date="2014" name="Int. J. Syst. Evol. Microbiol.">
        <title>Solimonas terrae sp. nov., isolated from soil.</title>
        <authorList>
            <person name="Kim S.J."/>
            <person name="Moon J.Y."/>
            <person name="Weon H.Y."/>
            <person name="Ahn J.H."/>
            <person name="Chen W.M."/>
            <person name="Kwon S.W."/>
        </authorList>
    </citation>
    <scope>NUCLEOTIDE SEQUENCE [LARGE SCALE GENOMIC DNA]</scope>
    <source>
        <strain evidence="2 3">KIS83-12</strain>
    </source>
</reference>
<keyword evidence="2" id="KW-0378">Hydrolase</keyword>
<evidence type="ECO:0000313" key="3">
    <source>
        <dbReference type="Proteomes" id="UP000472676"/>
    </source>
</evidence>
<dbReference type="PANTHER" id="PTHR43798:SF33">
    <property type="entry name" value="HYDROLASE, PUTATIVE (AFU_ORTHOLOGUE AFUA_2G14860)-RELATED"/>
    <property type="match status" value="1"/>
</dbReference>
<dbReference type="InterPro" id="IPR050266">
    <property type="entry name" value="AB_hydrolase_sf"/>
</dbReference>
<sequence>MNKWTDGRCRANGINLHYLRTGGDKPAVLMLHGLMGSGACWTPLARTLADDYDVVMPDARGHGQSGAPPSGYGYEDQARDVIGLIAGLGLSAPILVGHSMGGMTAAVVASTAARTIRGLALLDPTFLDPPRQQEVFESEVMAQHRQLLARDANEVLVELRSRHPDRARELVGLLADARLQTSIHAFQVLTPPNPDYRQLLRTIEVPILMLVGDAGVVSRDTATGLQRIHPQLQVEPIPNAGHGIHYDQPERVAAVLRSFLDSAARSSNDG</sequence>
<dbReference type="GO" id="GO:0016020">
    <property type="term" value="C:membrane"/>
    <property type="evidence" value="ECO:0007669"/>
    <property type="project" value="TreeGrafter"/>
</dbReference>
<dbReference type="AlphaFoldDB" id="A0A6M2BYM4"/>
<dbReference type="Gene3D" id="3.40.50.1820">
    <property type="entry name" value="alpha/beta hydrolase"/>
    <property type="match status" value="1"/>
</dbReference>
<protein>
    <submittedName>
        <fullName evidence="2">Alpha/beta hydrolase</fullName>
    </submittedName>
</protein>
<evidence type="ECO:0000259" key="1">
    <source>
        <dbReference type="Pfam" id="PF12697"/>
    </source>
</evidence>
<dbReference type="SUPFAM" id="SSF53474">
    <property type="entry name" value="alpha/beta-Hydrolases"/>
    <property type="match status" value="1"/>
</dbReference>
<comment type="caution">
    <text evidence="2">The sequence shown here is derived from an EMBL/GenBank/DDBJ whole genome shotgun (WGS) entry which is preliminary data.</text>
</comment>
<dbReference type="PANTHER" id="PTHR43798">
    <property type="entry name" value="MONOACYLGLYCEROL LIPASE"/>
    <property type="match status" value="1"/>
</dbReference>
<dbReference type="InterPro" id="IPR000073">
    <property type="entry name" value="AB_hydrolase_1"/>
</dbReference>